<accession>A0A1D6LJS5</accession>
<name>A0A1D6LJS5_MAIZE</name>
<gene>
    <name evidence="1" type="ORF">ZEAMMB73_Zm00001d035935</name>
</gene>
<protein>
    <submittedName>
        <fullName evidence="1">Uncharacterized protein</fullName>
    </submittedName>
</protein>
<dbReference type="InParanoid" id="A0A1D6LJS5"/>
<evidence type="ECO:0000313" key="1">
    <source>
        <dbReference type="EMBL" id="AQK79981.1"/>
    </source>
</evidence>
<sequence length="157" mass="17006">MEAGWLTSQGLDADLSDSSFHVGRVAGKSRKATSKWTKIKPVIKLEGRGLAISKIYRRVCIVQRDQLFELSPVAAVEVGIDIDDGSTLLKLASKVDSIIESLENDKQKVGVGAEISREALNHLLNLISKKMIVLTAVLSVNLAYLLVDGCGLAVYKI</sequence>
<dbReference type="EMBL" id="CM000782">
    <property type="protein sequence ID" value="AQK79981.1"/>
    <property type="molecule type" value="Genomic_DNA"/>
</dbReference>
<proteinExistence type="predicted"/>
<dbReference type="STRING" id="4577.A0A1D6LJS5"/>
<reference evidence="1" key="1">
    <citation type="submission" date="2015-12" db="EMBL/GenBank/DDBJ databases">
        <title>Update maize B73 reference genome by single molecule sequencing technologies.</title>
        <authorList>
            <consortium name="Maize Genome Sequencing Project"/>
            <person name="Ware D."/>
        </authorList>
    </citation>
    <scope>NUCLEOTIDE SEQUENCE</scope>
    <source>
        <tissue evidence="1">Seedling</tissue>
    </source>
</reference>
<dbReference type="AlphaFoldDB" id="A0A1D6LJS5"/>
<organism evidence="1">
    <name type="scientific">Zea mays</name>
    <name type="common">Maize</name>
    <dbReference type="NCBI Taxonomy" id="4577"/>
    <lineage>
        <taxon>Eukaryota</taxon>
        <taxon>Viridiplantae</taxon>
        <taxon>Streptophyta</taxon>
        <taxon>Embryophyta</taxon>
        <taxon>Tracheophyta</taxon>
        <taxon>Spermatophyta</taxon>
        <taxon>Magnoliopsida</taxon>
        <taxon>Liliopsida</taxon>
        <taxon>Poales</taxon>
        <taxon>Poaceae</taxon>
        <taxon>PACMAD clade</taxon>
        <taxon>Panicoideae</taxon>
        <taxon>Andropogonodae</taxon>
        <taxon>Andropogoneae</taxon>
        <taxon>Tripsacinae</taxon>
        <taxon>Zea</taxon>
    </lineage>
</organism>